<evidence type="ECO:0000256" key="4">
    <source>
        <dbReference type="ARBA" id="ARBA00022692"/>
    </source>
</evidence>
<organism evidence="8 9">
    <name type="scientific">Paraburkholderia pallida</name>
    <dbReference type="NCBI Taxonomy" id="2547399"/>
    <lineage>
        <taxon>Bacteria</taxon>
        <taxon>Pseudomonadati</taxon>
        <taxon>Pseudomonadota</taxon>
        <taxon>Betaproteobacteria</taxon>
        <taxon>Burkholderiales</taxon>
        <taxon>Burkholderiaceae</taxon>
        <taxon>Paraburkholderia</taxon>
    </lineage>
</organism>
<evidence type="ECO:0000313" key="8">
    <source>
        <dbReference type="EMBL" id="QBR03714.1"/>
    </source>
</evidence>
<feature type="transmembrane region" description="Helical" evidence="7">
    <location>
        <begin position="470"/>
        <end position="486"/>
    </location>
</feature>
<evidence type="ECO:0000256" key="2">
    <source>
        <dbReference type="ARBA" id="ARBA00022448"/>
    </source>
</evidence>
<evidence type="ECO:0000313" key="9">
    <source>
        <dbReference type="Proteomes" id="UP000295727"/>
    </source>
</evidence>
<dbReference type="InterPro" id="IPR006726">
    <property type="entry name" value="PHBA_efflux_AaeB/fusaric-R"/>
</dbReference>
<feature type="transmembrane region" description="Helical" evidence="7">
    <location>
        <begin position="493"/>
        <end position="509"/>
    </location>
</feature>
<dbReference type="RefSeq" id="WP_134759390.1">
    <property type="nucleotide sequence ID" value="NZ_CP038151.1"/>
</dbReference>
<keyword evidence="5 7" id="KW-1133">Transmembrane helix</keyword>
<gene>
    <name evidence="8" type="ORF">E1956_42220</name>
</gene>
<evidence type="ECO:0000256" key="3">
    <source>
        <dbReference type="ARBA" id="ARBA00022475"/>
    </source>
</evidence>
<keyword evidence="2" id="KW-0813">Transport</keyword>
<dbReference type="OrthoDB" id="6538131at2"/>
<feature type="transmembrane region" description="Helical" evidence="7">
    <location>
        <begin position="69"/>
        <end position="89"/>
    </location>
</feature>
<dbReference type="AlphaFoldDB" id="A0A4P7DA12"/>
<proteinExistence type="predicted"/>
<dbReference type="PANTHER" id="PTHR30509">
    <property type="entry name" value="P-HYDROXYBENZOIC ACID EFFLUX PUMP SUBUNIT-RELATED"/>
    <property type="match status" value="1"/>
</dbReference>
<protein>
    <submittedName>
        <fullName evidence="8">FUSC family protein</fullName>
    </submittedName>
</protein>
<feature type="transmembrane region" description="Helical" evidence="7">
    <location>
        <begin position="446"/>
        <end position="464"/>
    </location>
</feature>
<evidence type="ECO:0000256" key="7">
    <source>
        <dbReference type="SAM" id="Phobius"/>
    </source>
</evidence>
<keyword evidence="4 7" id="KW-0812">Transmembrane</keyword>
<sequence>MSLVGIREELITYRNDDFPRLLHALKSALAVVLSMLICMRLELRAPGTAMVSAAIVMIHQQSGMVIGRAFYRALGVFFGSLAGLTLICLFAQQPPLFLAGLAIWVGIFVAGSSYYKNFQSYGFVLSGYAASITAVPEWSNPYDVSTNVIHTVSEVVIGVAMSSLISALVFPQRVTPTLISWRYTALAKILPVILSAAGIRSGSEPMREYVQLVSDSATIDGLRAAAVFEEPEMRLRHESLVTLEQAFLDLVTRVHAIYKVREISADVDPVARTAVERILARLHSNLSKGDLHDLRTEDGLEQFHRSLKTTEHEFPDYIGSELEALSAGGSKSVEMVETVGAEVYAVIWSLRRFSSVCRTALRQPTGVSLTFPLVKVISFMRTAHLRSSGTIAMIAGLRAATAVGFVGATWIVSEWTNGFSALVSVAISSGLYSLSNAPVRSSWQAFVGCLLAWILGFFFEFLVFPLNGDVTLVIVCVAMAVSIGSYVNTFSNYAVLGAGFNLYFLYILSPTNPQIYNPPLFLDRGLALMFGIACAATAFSLIVPREGEWLAKVYSRRIRRLIVQAAEGDLSGRTTATIGASMRDLITGLVTVPNISRDFRETIIKRAFGALWVTQAILEVRRYSESDGGRLSVDWEDSMRRWRAAIVSMAAQATPDATEFAIRSTQDALKQLRVQSGGTQGQSHRAVFDMRVRLISAKIALYDLLEYPIARKGVRR</sequence>
<comment type="subcellular location">
    <subcellularLocation>
        <location evidence="1">Cell membrane</location>
        <topology evidence="1">Multi-pass membrane protein</topology>
    </subcellularLocation>
</comment>
<dbReference type="Pfam" id="PF04632">
    <property type="entry name" value="FUSC"/>
    <property type="match status" value="1"/>
</dbReference>
<dbReference type="KEGG" id="ppai:E1956_42220"/>
<dbReference type="GO" id="GO:0005886">
    <property type="term" value="C:plasma membrane"/>
    <property type="evidence" value="ECO:0007669"/>
    <property type="project" value="UniProtKB-SubCell"/>
</dbReference>
<name>A0A4P7DA12_9BURK</name>
<dbReference type="PANTHER" id="PTHR30509:SF9">
    <property type="entry name" value="MULTIDRUG RESISTANCE PROTEIN MDTO"/>
    <property type="match status" value="1"/>
</dbReference>
<feature type="transmembrane region" description="Helical" evidence="7">
    <location>
        <begin position="390"/>
        <end position="412"/>
    </location>
</feature>
<evidence type="ECO:0000256" key="6">
    <source>
        <dbReference type="ARBA" id="ARBA00023136"/>
    </source>
</evidence>
<reference evidence="8 9" key="1">
    <citation type="submission" date="2019-03" db="EMBL/GenBank/DDBJ databases">
        <title>Paraburkholderia sp. 7MH5, isolated from subtropical forest soil.</title>
        <authorList>
            <person name="Gao Z.-H."/>
            <person name="Qiu L.-H."/>
        </authorList>
    </citation>
    <scope>NUCLEOTIDE SEQUENCE [LARGE SCALE GENOMIC DNA]</scope>
    <source>
        <strain evidence="8 9">7MH5</strain>
    </source>
</reference>
<keyword evidence="9" id="KW-1185">Reference proteome</keyword>
<feature type="transmembrane region" description="Helical" evidence="7">
    <location>
        <begin position="96"/>
        <end position="115"/>
    </location>
</feature>
<evidence type="ECO:0000256" key="5">
    <source>
        <dbReference type="ARBA" id="ARBA00022989"/>
    </source>
</evidence>
<keyword evidence="3" id="KW-1003">Cell membrane</keyword>
<dbReference type="GO" id="GO:0022857">
    <property type="term" value="F:transmembrane transporter activity"/>
    <property type="evidence" value="ECO:0007669"/>
    <property type="project" value="InterPro"/>
</dbReference>
<dbReference type="EMBL" id="CP038151">
    <property type="protein sequence ID" value="QBR03714.1"/>
    <property type="molecule type" value="Genomic_DNA"/>
</dbReference>
<feature type="transmembrane region" description="Helical" evidence="7">
    <location>
        <begin position="20"/>
        <end position="38"/>
    </location>
</feature>
<feature type="transmembrane region" description="Helical" evidence="7">
    <location>
        <begin position="418"/>
        <end position="434"/>
    </location>
</feature>
<feature type="transmembrane region" description="Helical" evidence="7">
    <location>
        <begin position="148"/>
        <end position="170"/>
    </location>
</feature>
<dbReference type="Proteomes" id="UP000295727">
    <property type="component" value="Chromosome 4"/>
</dbReference>
<accession>A0A4P7DA12</accession>
<evidence type="ECO:0000256" key="1">
    <source>
        <dbReference type="ARBA" id="ARBA00004651"/>
    </source>
</evidence>
<keyword evidence="6 7" id="KW-0472">Membrane</keyword>
<feature type="transmembrane region" description="Helical" evidence="7">
    <location>
        <begin position="521"/>
        <end position="543"/>
    </location>
</feature>